<proteinExistence type="predicted"/>
<comment type="caution">
    <text evidence="3">The sequence shown here is derived from an EMBL/GenBank/DDBJ whole genome shotgun (WGS) entry which is preliminary data.</text>
</comment>
<gene>
    <name evidence="3" type="ORF">ACFQ4P_08955</name>
</gene>
<keyword evidence="4" id="KW-1185">Reference proteome</keyword>
<feature type="region of interest" description="Disordered" evidence="1">
    <location>
        <begin position="1"/>
        <end position="32"/>
    </location>
</feature>
<organism evidence="3 4">
    <name type="scientific">Lacticaseibacillus mingshuiensis</name>
    <dbReference type="NCBI Taxonomy" id="2799574"/>
    <lineage>
        <taxon>Bacteria</taxon>
        <taxon>Bacillati</taxon>
        <taxon>Bacillota</taxon>
        <taxon>Bacilli</taxon>
        <taxon>Lactobacillales</taxon>
        <taxon>Lactobacillaceae</taxon>
        <taxon>Lacticaseibacillus</taxon>
    </lineage>
</organism>
<dbReference type="EMBL" id="JBHTOC010000012">
    <property type="protein sequence ID" value="MFD1430376.1"/>
    <property type="molecule type" value="Genomic_DNA"/>
</dbReference>
<feature type="transmembrane region" description="Helical" evidence="2">
    <location>
        <begin position="74"/>
        <end position="95"/>
    </location>
</feature>
<protein>
    <submittedName>
        <fullName evidence="3">Uncharacterized protein</fullName>
    </submittedName>
</protein>
<keyword evidence="2" id="KW-0812">Transmembrane</keyword>
<dbReference type="RefSeq" id="WP_203626687.1">
    <property type="nucleotide sequence ID" value="NZ_BOLQ01000007.1"/>
</dbReference>
<evidence type="ECO:0000256" key="1">
    <source>
        <dbReference type="SAM" id="MobiDB-lite"/>
    </source>
</evidence>
<sequence length="217" mass="24667">MAEDENERRDAQRQQPTGMQRLGKAMGNMSTGLHDDKQAVAQEEDKPNIYIPNTMDIERPQIAPPKTPWKYWKLAIRLGIVAVLLLAFGGFWLYVRRSPMKPLTNSAYTWYQYAGSALPEGDQSNMTTQPDRPPLPKPQAQVVFKADHTGSLQDRKTGDKQTFTWTYSANNLRVNLAKAGPERWTLAWVTTNAGSHKYKGFRVVLPSGKKFYILRRA</sequence>
<evidence type="ECO:0000256" key="2">
    <source>
        <dbReference type="SAM" id="Phobius"/>
    </source>
</evidence>
<evidence type="ECO:0000313" key="3">
    <source>
        <dbReference type="EMBL" id="MFD1430376.1"/>
    </source>
</evidence>
<evidence type="ECO:0000313" key="4">
    <source>
        <dbReference type="Proteomes" id="UP001597196"/>
    </source>
</evidence>
<keyword evidence="2" id="KW-0472">Membrane</keyword>
<name>A0ABW4CKY0_9LACO</name>
<dbReference type="Proteomes" id="UP001597196">
    <property type="component" value="Unassembled WGS sequence"/>
</dbReference>
<keyword evidence="2" id="KW-1133">Transmembrane helix</keyword>
<reference evidence="4" key="1">
    <citation type="journal article" date="2019" name="Int. J. Syst. Evol. Microbiol.">
        <title>The Global Catalogue of Microorganisms (GCM) 10K type strain sequencing project: providing services to taxonomists for standard genome sequencing and annotation.</title>
        <authorList>
            <consortium name="The Broad Institute Genomics Platform"/>
            <consortium name="The Broad Institute Genome Sequencing Center for Infectious Disease"/>
            <person name="Wu L."/>
            <person name="Ma J."/>
        </authorList>
    </citation>
    <scope>NUCLEOTIDE SEQUENCE [LARGE SCALE GENOMIC DNA]</scope>
    <source>
        <strain evidence="4">CCM 8980</strain>
    </source>
</reference>
<feature type="compositionally biased region" description="Basic and acidic residues" evidence="1">
    <location>
        <begin position="1"/>
        <end position="12"/>
    </location>
</feature>
<accession>A0ABW4CKY0</accession>